<evidence type="ECO:0000256" key="2">
    <source>
        <dbReference type="ARBA" id="ARBA00022448"/>
    </source>
</evidence>
<dbReference type="Gene3D" id="3.40.50.300">
    <property type="entry name" value="P-loop containing nucleotide triphosphate hydrolases"/>
    <property type="match status" value="1"/>
</dbReference>
<evidence type="ECO:0000256" key="1">
    <source>
        <dbReference type="ARBA" id="ARBA00005417"/>
    </source>
</evidence>
<dbReference type="Proteomes" id="UP000287394">
    <property type="component" value="Chromosome"/>
</dbReference>
<dbReference type="KEGG" id="ccot:CCAX7_50400"/>
<evidence type="ECO:0000256" key="4">
    <source>
        <dbReference type="ARBA" id="ARBA00022840"/>
    </source>
</evidence>
<keyword evidence="3" id="KW-0547">Nucleotide-binding</keyword>
<dbReference type="Pfam" id="PF13732">
    <property type="entry name" value="DrrA1-3_C"/>
    <property type="match status" value="1"/>
</dbReference>
<dbReference type="InterPro" id="IPR027417">
    <property type="entry name" value="P-loop_NTPase"/>
</dbReference>
<evidence type="ECO:0000313" key="5">
    <source>
        <dbReference type="EMBL" id="BDI32989.1"/>
    </source>
</evidence>
<keyword evidence="6" id="KW-1185">Reference proteome</keyword>
<dbReference type="PANTHER" id="PTHR43335">
    <property type="entry name" value="ABC TRANSPORTER, ATP-BINDING PROTEIN"/>
    <property type="match status" value="1"/>
</dbReference>
<dbReference type="InterPro" id="IPR003593">
    <property type="entry name" value="AAA+_ATPase"/>
</dbReference>
<dbReference type="SUPFAM" id="SSF52540">
    <property type="entry name" value="P-loop containing nucleoside triphosphate hydrolases"/>
    <property type="match status" value="1"/>
</dbReference>
<proteinExistence type="inferred from homology"/>
<dbReference type="GO" id="GO:0016887">
    <property type="term" value="F:ATP hydrolysis activity"/>
    <property type="evidence" value="ECO:0007669"/>
    <property type="project" value="InterPro"/>
</dbReference>
<evidence type="ECO:0000313" key="6">
    <source>
        <dbReference type="Proteomes" id="UP000287394"/>
    </source>
</evidence>
<dbReference type="InterPro" id="IPR003439">
    <property type="entry name" value="ABC_transporter-like_ATP-bd"/>
</dbReference>
<dbReference type="InterPro" id="IPR025302">
    <property type="entry name" value="DrrA1/2-like_C"/>
</dbReference>
<dbReference type="PANTHER" id="PTHR43335:SF3">
    <property type="entry name" value="ABC TRANSPORTER"/>
    <property type="match status" value="1"/>
</dbReference>
<organism evidence="5 6">
    <name type="scientific">Capsulimonas corticalis</name>
    <dbReference type="NCBI Taxonomy" id="2219043"/>
    <lineage>
        <taxon>Bacteria</taxon>
        <taxon>Bacillati</taxon>
        <taxon>Armatimonadota</taxon>
        <taxon>Armatimonadia</taxon>
        <taxon>Capsulimonadales</taxon>
        <taxon>Capsulimonadaceae</taxon>
        <taxon>Capsulimonas</taxon>
    </lineage>
</organism>
<keyword evidence="2" id="KW-0813">Transport</keyword>
<sequence>MIRIEKLRKEYKGLTAVKDLDLNLEAGDIFGFIGPNGAGKTTTIKMLATLLKPSSGKAYIDNVDVVANPEAVRERIGYMPAFFGIYDDMRVWEYLDFFASAYRLPRNDRPRIIDDVLNLTDLIGKKDNYVEELSTGMKQRLCLAKTLIHDPKVLLLDEPASGLDPRARIEIKELFKELKAMGKTIIISSHILPELADFCNKVGIIERGEMLISGDVQEIMSQVAGGKTLEIRILGDIETAAEATQSLPGVRAVRTVDSRLHVDFNGDLEAQADLNRLLVEKGLRILSFSEQQTDLEDIFMKVTRGLVQ</sequence>
<dbReference type="OrthoDB" id="9775135at2"/>
<dbReference type="CDD" id="cd03230">
    <property type="entry name" value="ABC_DR_subfamily_A"/>
    <property type="match status" value="1"/>
</dbReference>
<reference evidence="5 6" key="1">
    <citation type="journal article" date="2019" name="Int. J. Syst. Evol. Microbiol.">
        <title>Capsulimonas corticalis gen. nov., sp. nov., an aerobic capsulated bacterium, of a novel bacterial order, Capsulimonadales ord. nov., of the class Armatimonadia of the phylum Armatimonadetes.</title>
        <authorList>
            <person name="Li J."/>
            <person name="Kudo C."/>
            <person name="Tonouchi A."/>
        </authorList>
    </citation>
    <scope>NUCLEOTIDE SEQUENCE [LARGE SCALE GENOMIC DNA]</scope>
    <source>
        <strain evidence="5 6">AX-7</strain>
    </source>
</reference>
<dbReference type="GO" id="GO:0005524">
    <property type="term" value="F:ATP binding"/>
    <property type="evidence" value="ECO:0007669"/>
    <property type="project" value="UniProtKB-KW"/>
</dbReference>
<gene>
    <name evidence="5" type="ORF">CCAX7_50400</name>
</gene>
<comment type="similarity">
    <text evidence="1">Belongs to the ABC transporter superfamily.</text>
</comment>
<accession>A0A402CPR0</accession>
<dbReference type="PROSITE" id="PS50893">
    <property type="entry name" value="ABC_TRANSPORTER_2"/>
    <property type="match status" value="1"/>
</dbReference>
<protein>
    <submittedName>
        <fullName evidence="5">ABC transporter ATP-binding protein</fullName>
    </submittedName>
</protein>
<evidence type="ECO:0000256" key="3">
    <source>
        <dbReference type="ARBA" id="ARBA00022741"/>
    </source>
</evidence>
<dbReference type="Pfam" id="PF00005">
    <property type="entry name" value="ABC_tran"/>
    <property type="match status" value="1"/>
</dbReference>
<name>A0A402CPR0_9BACT</name>
<dbReference type="AlphaFoldDB" id="A0A402CPR0"/>
<dbReference type="EMBL" id="AP025739">
    <property type="protein sequence ID" value="BDI32989.1"/>
    <property type="molecule type" value="Genomic_DNA"/>
</dbReference>
<dbReference type="SMART" id="SM00382">
    <property type="entry name" value="AAA"/>
    <property type="match status" value="1"/>
</dbReference>
<keyword evidence="4 5" id="KW-0067">ATP-binding</keyword>
<dbReference type="RefSeq" id="WP_119319333.1">
    <property type="nucleotide sequence ID" value="NZ_AP025739.1"/>
</dbReference>